<protein>
    <submittedName>
        <fullName evidence="2">Uncharacterized protein</fullName>
    </submittedName>
</protein>
<dbReference type="Proteomes" id="UP000019102">
    <property type="component" value="Unassembled WGS sequence"/>
</dbReference>
<dbReference type="EMBL" id="BAVS01000052">
    <property type="protein sequence ID" value="GAE95350.1"/>
    <property type="molecule type" value="Genomic_DNA"/>
</dbReference>
<keyword evidence="1" id="KW-0472">Membrane</keyword>
<keyword evidence="1" id="KW-1133">Transmembrane helix</keyword>
<evidence type="ECO:0000313" key="3">
    <source>
        <dbReference type="Proteomes" id="UP000019102"/>
    </source>
</evidence>
<organism evidence="2 3">
    <name type="scientific">Gracilibacillus boraciitolerans JCM 21714</name>
    <dbReference type="NCBI Taxonomy" id="1298598"/>
    <lineage>
        <taxon>Bacteria</taxon>
        <taxon>Bacillati</taxon>
        <taxon>Bacillota</taxon>
        <taxon>Bacilli</taxon>
        <taxon>Bacillales</taxon>
        <taxon>Bacillaceae</taxon>
        <taxon>Gracilibacillus</taxon>
    </lineage>
</organism>
<dbReference type="AlphaFoldDB" id="W4VPP5"/>
<keyword evidence="1" id="KW-0812">Transmembrane</keyword>
<proteinExistence type="predicted"/>
<accession>W4VPP5</accession>
<gene>
    <name evidence="2" type="ORF">JCM21714_4576</name>
</gene>
<feature type="transmembrane region" description="Helical" evidence="1">
    <location>
        <begin position="6"/>
        <end position="23"/>
    </location>
</feature>
<reference evidence="2 3" key="1">
    <citation type="journal article" date="2014" name="Genome Announc.">
        <title>Draft Genome Sequence of the Boron-Tolerant and Moderately Halotolerant Bacterium Gracilibacillus boraciitolerans JCM 21714T.</title>
        <authorList>
            <person name="Ahmed I."/>
            <person name="Oshima K."/>
            <person name="Suda W."/>
            <person name="Kitamura K."/>
            <person name="Iida T."/>
            <person name="Ohmori Y."/>
            <person name="Fujiwara T."/>
            <person name="Hattori M."/>
            <person name="Ohkuma M."/>
        </authorList>
    </citation>
    <scope>NUCLEOTIDE SEQUENCE [LARGE SCALE GENOMIC DNA]</scope>
    <source>
        <strain evidence="2 3">JCM 21714</strain>
    </source>
</reference>
<comment type="caution">
    <text evidence="2">The sequence shown here is derived from an EMBL/GenBank/DDBJ whole genome shotgun (WGS) entry which is preliminary data.</text>
</comment>
<evidence type="ECO:0000256" key="1">
    <source>
        <dbReference type="SAM" id="Phobius"/>
    </source>
</evidence>
<name>W4VPP5_9BACI</name>
<sequence>MDMKKIYFTLVLFVISILTFFLIDNLTVNEKDLQEIQNEHDTSFEETQVIPWGGIELIGKGGTLKKRKVK</sequence>
<evidence type="ECO:0000313" key="2">
    <source>
        <dbReference type="EMBL" id="GAE95350.1"/>
    </source>
</evidence>
<keyword evidence="3" id="KW-1185">Reference proteome</keyword>